<feature type="domain" description="Peptidase C1A papain C-terminal" evidence="5">
    <location>
        <begin position="1"/>
        <end position="80"/>
    </location>
</feature>
<evidence type="ECO:0000259" key="5">
    <source>
        <dbReference type="SMART" id="SM00645"/>
    </source>
</evidence>
<evidence type="ECO:0000256" key="1">
    <source>
        <dbReference type="ARBA" id="ARBA00008455"/>
    </source>
</evidence>
<keyword evidence="2" id="KW-0645">Protease</keyword>
<dbReference type="CDD" id="cd02248">
    <property type="entry name" value="Peptidase_C1A"/>
    <property type="match status" value="1"/>
</dbReference>
<evidence type="ECO:0000313" key="9">
    <source>
        <dbReference type="EMBL" id="CAF5143491.1"/>
    </source>
</evidence>
<dbReference type="EMBL" id="CAJOBP010095490">
    <property type="protein sequence ID" value="CAF4960893.1"/>
    <property type="molecule type" value="Genomic_DNA"/>
</dbReference>
<accession>A0A821YBD8</accession>
<dbReference type="GO" id="GO:0008234">
    <property type="term" value="F:cysteine-type peptidase activity"/>
    <property type="evidence" value="ECO:0007669"/>
    <property type="project" value="UniProtKB-KW"/>
</dbReference>
<keyword evidence="4" id="KW-0788">Thiol protease</keyword>
<evidence type="ECO:0000313" key="6">
    <source>
        <dbReference type="EMBL" id="CAF4924236.1"/>
    </source>
</evidence>
<sequence>DWRKKGDVVHVKDQGQCGSCWAFSAVGAIESANAIKTGVLVALSEQQLVDCSGKEGNMGCNGGLMDQAFKYVKDAGGIET</sequence>
<keyword evidence="3" id="KW-0378">Hydrolase</keyword>
<evidence type="ECO:0000256" key="3">
    <source>
        <dbReference type="ARBA" id="ARBA00022801"/>
    </source>
</evidence>
<evidence type="ECO:0000256" key="4">
    <source>
        <dbReference type="ARBA" id="ARBA00022807"/>
    </source>
</evidence>
<feature type="non-terminal residue" evidence="7">
    <location>
        <position position="80"/>
    </location>
</feature>
<gene>
    <name evidence="8" type="ORF">QYT958_LOCUS45930</name>
    <name evidence="9" type="ORF">QYT958_LOCUS47928</name>
    <name evidence="6" type="ORF">UJA718_LOCUS46573</name>
    <name evidence="7" type="ORF">UJA718_LOCUS48235</name>
</gene>
<dbReference type="GO" id="GO:0006508">
    <property type="term" value="P:proteolysis"/>
    <property type="evidence" value="ECO:0007669"/>
    <property type="project" value="UniProtKB-KW"/>
</dbReference>
<dbReference type="EMBL" id="CAJOBP010083923">
    <property type="protein sequence ID" value="CAF4924236.1"/>
    <property type="molecule type" value="Genomic_DNA"/>
</dbReference>
<dbReference type="AlphaFoldDB" id="A0A821YBD8"/>
<protein>
    <recommendedName>
        <fullName evidence="5">Peptidase C1A papain C-terminal domain-containing protein</fullName>
    </recommendedName>
</protein>
<organism evidence="7 10">
    <name type="scientific">Rotaria socialis</name>
    <dbReference type="NCBI Taxonomy" id="392032"/>
    <lineage>
        <taxon>Eukaryota</taxon>
        <taxon>Metazoa</taxon>
        <taxon>Spiralia</taxon>
        <taxon>Gnathifera</taxon>
        <taxon>Rotifera</taxon>
        <taxon>Eurotatoria</taxon>
        <taxon>Bdelloidea</taxon>
        <taxon>Philodinida</taxon>
        <taxon>Philodinidae</taxon>
        <taxon>Rotaria</taxon>
    </lineage>
</organism>
<comment type="similarity">
    <text evidence="1">Belongs to the peptidase C1 family.</text>
</comment>
<name>A0A821YBD8_9BILA</name>
<dbReference type="Proteomes" id="UP000663873">
    <property type="component" value="Unassembled WGS sequence"/>
</dbReference>
<comment type="caution">
    <text evidence="7">The sequence shown here is derived from an EMBL/GenBank/DDBJ whole genome shotgun (WGS) entry which is preliminary data.</text>
</comment>
<keyword evidence="10" id="KW-1185">Reference proteome</keyword>
<evidence type="ECO:0000313" key="10">
    <source>
        <dbReference type="Proteomes" id="UP000663873"/>
    </source>
</evidence>
<evidence type="ECO:0000256" key="2">
    <source>
        <dbReference type="ARBA" id="ARBA00022670"/>
    </source>
</evidence>
<dbReference type="SMART" id="SM00645">
    <property type="entry name" value="Pept_C1"/>
    <property type="match status" value="1"/>
</dbReference>
<dbReference type="Gene3D" id="3.90.70.10">
    <property type="entry name" value="Cysteine proteinases"/>
    <property type="match status" value="1"/>
</dbReference>
<proteinExistence type="inferred from homology"/>
<evidence type="ECO:0000313" key="8">
    <source>
        <dbReference type="EMBL" id="CAF5118981.1"/>
    </source>
</evidence>
<dbReference type="Pfam" id="PF00112">
    <property type="entry name" value="Peptidase_C1"/>
    <property type="match status" value="1"/>
</dbReference>
<dbReference type="InterPro" id="IPR039417">
    <property type="entry name" value="Peptidase_C1A_papain-like"/>
</dbReference>
<dbReference type="InterPro" id="IPR000668">
    <property type="entry name" value="Peptidase_C1A_C"/>
</dbReference>
<dbReference type="InterPro" id="IPR013128">
    <property type="entry name" value="Peptidase_C1A"/>
</dbReference>
<dbReference type="Proteomes" id="UP000663848">
    <property type="component" value="Unassembled WGS sequence"/>
</dbReference>
<dbReference type="EMBL" id="CAJOBR010092937">
    <property type="protein sequence ID" value="CAF5143491.1"/>
    <property type="molecule type" value="Genomic_DNA"/>
</dbReference>
<reference evidence="7" key="1">
    <citation type="submission" date="2021-02" db="EMBL/GenBank/DDBJ databases">
        <authorList>
            <person name="Nowell W R."/>
        </authorList>
    </citation>
    <scope>NUCLEOTIDE SEQUENCE</scope>
</reference>
<dbReference type="EMBL" id="CAJOBR010079155">
    <property type="protein sequence ID" value="CAF5118981.1"/>
    <property type="molecule type" value="Genomic_DNA"/>
</dbReference>
<dbReference type="InterPro" id="IPR038765">
    <property type="entry name" value="Papain-like_cys_pep_sf"/>
</dbReference>
<dbReference type="PROSITE" id="PS00139">
    <property type="entry name" value="THIOL_PROTEASE_CYS"/>
    <property type="match status" value="1"/>
</dbReference>
<dbReference type="InterPro" id="IPR000169">
    <property type="entry name" value="Pept_cys_AS"/>
</dbReference>
<dbReference type="SUPFAM" id="SSF54001">
    <property type="entry name" value="Cysteine proteinases"/>
    <property type="match status" value="1"/>
</dbReference>
<feature type="non-terminal residue" evidence="7">
    <location>
        <position position="1"/>
    </location>
</feature>
<dbReference type="PANTHER" id="PTHR12411">
    <property type="entry name" value="CYSTEINE PROTEASE FAMILY C1-RELATED"/>
    <property type="match status" value="1"/>
</dbReference>
<evidence type="ECO:0000313" key="7">
    <source>
        <dbReference type="EMBL" id="CAF4960893.1"/>
    </source>
</evidence>